<dbReference type="RefSeq" id="WP_109941456.1">
    <property type="nucleotide sequence ID" value="NZ_CP176366.1"/>
</dbReference>
<protein>
    <recommendedName>
        <fullName evidence="3">Single Cache domain-containing protein</fullName>
    </recommendedName>
</protein>
<name>A0A2V2N3U6_9EURY</name>
<dbReference type="GeneID" id="97608317"/>
<evidence type="ECO:0000313" key="2">
    <source>
        <dbReference type="Proteomes" id="UP000245934"/>
    </source>
</evidence>
<keyword evidence="2" id="KW-1185">Reference proteome</keyword>
<comment type="caution">
    <text evidence="1">The sequence shown here is derived from an EMBL/GenBank/DDBJ whole genome shotgun (WGS) entry which is preliminary data.</text>
</comment>
<evidence type="ECO:0000313" key="1">
    <source>
        <dbReference type="EMBL" id="PWR72396.1"/>
    </source>
</evidence>
<accession>A0A2V2N3U6</accession>
<proteinExistence type="predicted"/>
<sequence>MKNYAIILFSCCILILAGGLVSGENESFSTNQTISNQTPEPTLIPITPEEELMNLAFIAREFALENGKDSAIAEFSNPNGRFFLNGTGIRAYGVDGTLLADPFSPSNAGTLLISDDYDSGNIRLMRDLATTGGGLFTDPVTKEYWFVMDIDGSWWISASRIIPKAQ</sequence>
<dbReference type="AlphaFoldDB" id="A0A2V2N3U6"/>
<organism evidence="1 2">
    <name type="scientific">Methanospirillum stamsii</name>
    <dbReference type="NCBI Taxonomy" id="1277351"/>
    <lineage>
        <taxon>Archaea</taxon>
        <taxon>Methanobacteriati</taxon>
        <taxon>Methanobacteriota</taxon>
        <taxon>Stenosarchaea group</taxon>
        <taxon>Methanomicrobia</taxon>
        <taxon>Methanomicrobiales</taxon>
        <taxon>Methanospirillaceae</taxon>
        <taxon>Methanospirillum</taxon>
    </lineage>
</organism>
<dbReference type="Proteomes" id="UP000245934">
    <property type="component" value="Unassembled WGS sequence"/>
</dbReference>
<reference evidence="1 2" key="1">
    <citation type="submission" date="2018-05" db="EMBL/GenBank/DDBJ databases">
        <title>Draft genome of Methanospirillum stamsii Pt1.</title>
        <authorList>
            <person name="Dueholm M.S."/>
            <person name="Nielsen P.H."/>
            <person name="Bakmann L.F."/>
            <person name="Otzen D.E."/>
        </authorList>
    </citation>
    <scope>NUCLEOTIDE SEQUENCE [LARGE SCALE GENOMIC DNA]</scope>
    <source>
        <strain evidence="1 2">Pt1</strain>
    </source>
</reference>
<dbReference type="EMBL" id="QGMZ01000027">
    <property type="protein sequence ID" value="PWR72396.1"/>
    <property type="molecule type" value="Genomic_DNA"/>
</dbReference>
<evidence type="ECO:0008006" key="3">
    <source>
        <dbReference type="Google" id="ProtNLM"/>
    </source>
</evidence>
<dbReference type="OrthoDB" id="117634at2157"/>
<gene>
    <name evidence="1" type="ORF">DLD82_12470</name>
</gene>